<keyword evidence="5" id="KW-0067">ATP-binding</keyword>
<evidence type="ECO:0000256" key="6">
    <source>
        <dbReference type="SAM" id="MobiDB-lite"/>
    </source>
</evidence>
<feature type="region of interest" description="Disordered" evidence="6">
    <location>
        <begin position="68"/>
        <end position="105"/>
    </location>
</feature>
<accession>A0A6U4Q7M0</accession>
<dbReference type="EMBL" id="HBGF01008754">
    <property type="protein sequence ID" value="CAD9098445.1"/>
    <property type="molecule type" value="Transcribed_RNA"/>
</dbReference>
<dbReference type="PANTHER" id="PTHR45800:SF11">
    <property type="entry name" value="PHOSPHATIDYLINOSITOL 3-KINASE-RELATED PROTEIN KINASE"/>
    <property type="match status" value="1"/>
</dbReference>
<sequence>MAAYSTPHSPLTPVMARADTCAPTSADFPVPPARVAPAAEGVTWLVDDHDDGAACDVDFSRYASDTPLDHHEAPHNGSFAGRGAWHSHGVSPTMTPASHPRTAAPSPRAFAAFDESLTPALFSSSRLADLPPPMAARKPAPVAQLDELELSATPVDDFAATNDVESPNRPTTAASRARRCSPVGKGAAAAARGRVRVPKAAAVAGEAGFAALVAALPAGVEAGDFFLRLSDDGAGGTYFVYPSGAGDDAAPVAVFKPAAEEVGAHENPRGNDDDDALDERFISGGFVPGEGYRRETLAYELPSGRLAGVPHTATVTLPGKGVGSLQRFCPRMLQSWSTTPAKFDVASVQSIAVFDVQVLNCDRHGGNLLVPRDAPGLAMVPIDHGFVLPEQWSDPDFEWALWPQAKAPVVPAVRAAVAALDADADVRKVEAELGPGPAEVVAVTTRLLKTALADGKKYTLKDVADFCRRPSLTEPAGLEELMARCRRDLDDGGDIDTDAVQRALDARFP</sequence>
<feature type="compositionally biased region" description="Polar residues" evidence="6">
    <location>
        <begin position="163"/>
        <end position="174"/>
    </location>
</feature>
<evidence type="ECO:0000256" key="2">
    <source>
        <dbReference type="ARBA" id="ARBA00022679"/>
    </source>
</evidence>
<dbReference type="PANTHER" id="PTHR45800">
    <property type="entry name" value="PHOSPHATIDYLINOSITOL 4-KINASE GAMMA"/>
    <property type="match status" value="1"/>
</dbReference>
<dbReference type="EMBL" id="HBGF01008753">
    <property type="protein sequence ID" value="CAD9098443.1"/>
    <property type="molecule type" value="Transcribed_RNA"/>
</dbReference>
<evidence type="ECO:0000256" key="5">
    <source>
        <dbReference type="ARBA" id="ARBA00022840"/>
    </source>
</evidence>
<evidence type="ECO:0000256" key="4">
    <source>
        <dbReference type="ARBA" id="ARBA00022777"/>
    </source>
</evidence>
<reference evidence="9" key="1">
    <citation type="submission" date="2021-01" db="EMBL/GenBank/DDBJ databases">
        <authorList>
            <person name="Corre E."/>
            <person name="Pelletier E."/>
            <person name="Niang G."/>
            <person name="Scheremetjew M."/>
            <person name="Finn R."/>
            <person name="Kale V."/>
            <person name="Holt S."/>
            <person name="Cochrane G."/>
            <person name="Meng A."/>
            <person name="Brown T."/>
            <person name="Cohen L."/>
        </authorList>
    </citation>
    <scope>NUCLEOTIDE SEQUENCE</scope>
    <source>
        <strain evidence="9">CCAP 1951/1</strain>
    </source>
</reference>
<protein>
    <recommendedName>
        <fullName evidence="7">PI3K/PI4K catalytic domain-containing protein</fullName>
    </recommendedName>
</protein>
<dbReference type="AlphaFoldDB" id="A0A6U4Q7M0"/>
<comment type="similarity">
    <text evidence="1">Belongs to the PI3/PI4-kinase family. Type II PI4K subfamily.</text>
</comment>
<dbReference type="GO" id="GO:0005524">
    <property type="term" value="F:ATP binding"/>
    <property type="evidence" value="ECO:0007669"/>
    <property type="project" value="UniProtKB-KW"/>
</dbReference>
<evidence type="ECO:0000313" key="8">
    <source>
        <dbReference type="EMBL" id="CAD9098443.1"/>
    </source>
</evidence>
<keyword evidence="4" id="KW-0418">Kinase</keyword>
<evidence type="ECO:0000256" key="1">
    <source>
        <dbReference type="ARBA" id="ARBA00008941"/>
    </source>
</evidence>
<dbReference type="GO" id="GO:0016301">
    <property type="term" value="F:kinase activity"/>
    <property type="evidence" value="ECO:0007669"/>
    <property type="project" value="UniProtKB-KW"/>
</dbReference>
<dbReference type="InterPro" id="IPR000403">
    <property type="entry name" value="PI3/4_kinase_cat_dom"/>
</dbReference>
<name>A0A6U4Q7M0_NEODS</name>
<evidence type="ECO:0000313" key="9">
    <source>
        <dbReference type="EMBL" id="CAD9098445.1"/>
    </source>
</evidence>
<keyword evidence="2" id="KW-0808">Transferase</keyword>
<feature type="region of interest" description="Disordered" evidence="6">
    <location>
        <begin position="160"/>
        <end position="180"/>
    </location>
</feature>
<proteinExistence type="inferred from homology"/>
<dbReference type="Pfam" id="PF00454">
    <property type="entry name" value="PI3_PI4_kinase"/>
    <property type="match status" value="1"/>
</dbReference>
<gene>
    <name evidence="8" type="ORF">NDES1114_LOCUS5869</name>
    <name evidence="9" type="ORF">NDES1114_LOCUS5870</name>
</gene>
<evidence type="ECO:0000259" key="7">
    <source>
        <dbReference type="Pfam" id="PF00454"/>
    </source>
</evidence>
<dbReference type="InterPro" id="IPR044571">
    <property type="entry name" value="P4KG1-8"/>
</dbReference>
<organism evidence="9">
    <name type="scientific">Neobodo designis</name>
    <name type="common">Flagellated protozoan</name>
    <name type="synonym">Bodo designis</name>
    <dbReference type="NCBI Taxonomy" id="312471"/>
    <lineage>
        <taxon>Eukaryota</taxon>
        <taxon>Discoba</taxon>
        <taxon>Euglenozoa</taxon>
        <taxon>Kinetoplastea</taxon>
        <taxon>Metakinetoplastina</taxon>
        <taxon>Neobodonida</taxon>
        <taxon>Neobodo</taxon>
    </lineage>
</organism>
<feature type="domain" description="PI3K/PI4K catalytic" evidence="7">
    <location>
        <begin position="248"/>
        <end position="431"/>
    </location>
</feature>
<evidence type="ECO:0000256" key="3">
    <source>
        <dbReference type="ARBA" id="ARBA00022741"/>
    </source>
</evidence>
<keyword evidence="3" id="KW-0547">Nucleotide-binding</keyword>